<dbReference type="Gene3D" id="3.90.226.10">
    <property type="entry name" value="2-enoyl-CoA Hydratase, Chain A, domain 1"/>
    <property type="match status" value="1"/>
</dbReference>
<evidence type="ECO:0000256" key="6">
    <source>
        <dbReference type="RuleBase" id="RU003567"/>
    </source>
</evidence>
<dbReference type="InterPro" id="IPR023562">
    <property type="entry name" value="ClpP/TepA"/>
</dbReference>
<dbReference type="EMBL" id="FNAG01000023">
    <property type="protein sequence ID" value="SDE12523.1"/>
    <property type="molecule type" value="Genomic_DNA"/>
</dbReference>
<protein>
    <recommendedName>
        <fullName evidence="6">ATP-dependent Clp protease proteolytic subunit</fullName>
    </recommendedName>
</protein>
<dbReference type="PRINTS" id="PR00127">
    <property type="entry name" value="CLPPROTEASEP"/>
</dbReference>
<keyword evidence="5" id="KW-0720">Serine protease</keyword>
<evidence type="ECO:0000256" key="1">
    <source>
        <dbReference type="ARBA" id="ARBA00007039"/>
    </source>
</evidence>
<name>A0A1G7ACV1_9GAMM</name>
<keyword evidence="8" id="KW-1185">Reference proteome</keyword>
<dbReference type="NCBIfam" id="NF045542">
    <property type="entry name" value="Clp_rel_HeadMat"/>
    <property type="match status" value="1"/>
</dbReference>
<dbReference type="Proteomes" id="UP000199603">
    <property type="component" value="Unassembled WGS sequence"/>
</dbReference>
<dbReference type="CDD" id="cd07016">
    <property type="entry name" value="S14_ClpP_1"/>
    <property type="match status" value="1"/>
</dbReference>
<dbReference type="Pfam" id="PF25209">
    <property type="entry name" value="Phage_capsid_4"/>
    <property type="match status" value="1"/>
</dbReference>
<comment type="similarity">
    <text evidence="1 6">Belongs to the peptidase S14 family.</text>
</comment>
<dbReference type="Pfam" id="PF00574">
    <property type="entry name" value="CLP_protease"/>
    <property type="match status" value="1"/>
</dbReference>
<dbReference type="InterPro" id="IPR029045">
    <property type="entry name" value="ClpP/crotonase-like_dom_sf"/>
</dbReference>
<keyword evidence="4" id="KW-0378">Hydrolase</keyword>
<dbReference type="OrthoDB" id="9806592at2"/>
<keyword evidence="3 7" id="KW-0645">Protease</keyword>
<dbReference type="GO" id="GO:0009368">
    <property type="term" value="C:endopeptidase Clp complex"/>
    <property type="evidence" value="ECO:0007669"/>
    <property type="project" value="TreeGrafter"/>
</dbReference>
<gene>
    <name evidence="7" type="ORF">SAMN04488509_1234</name>
</gene>
<dbReference type="STRING" id="265719.SAMN04488509_1234"/>
<evidence type="ECO:0000256" key="5">
    <source>
        <dbReference type="ARBA" id="ARBA00022825"/>
    </source>
</evidence>
<dbReference type="PANTHER" id="PTHR10381:SF70">
    <property type="entry name" value="ATP-DEPENDENT CLP PROTEASE PROTEOLYTIC SUBUNIT"/>
    <property type="match status" value="1"/>
</dbReference>
<sequence length="673" mass="71481">MPNPTPYALLQTETGAQLVIYGDIGADDWSAPTSVTARSVIDQLAAMPDAELIEVRINSYGGYVSDGLAIYNALKQHPARIVVHIDGLAASIASVIAMAGDEVRMPVASLLMVHAPWGAAVGNSREMQQQMTSLQKHAEVMAAAYAAKTGRPVAEMLALLEDGADHWFTAEEAIAEGFADVLVTSVDSDPAALPAEAASGLQRYHSRAPARIAAALRNFEAHAMPTPNSSETVAAALAADRARRAAIRDRFARFVDREPALRELQQSCEDDPQCTADIAGNRLLAKMAEGSDPLGALARGQSPCGTFTGGGAPKVSDFVEAASDALLLRAGLRLSNVHPAARDLAGMSVTEMAATVLSRAGRTAPGFRSQEALRAALSTSDFPALLANSATKALRSGYEVEAQSHRAWVAPTTVADFKQQHRPILGSAPELKQVLEGGEYEFGAMDEDQAQYAVTKWGRIVKLTFEALVNDDLQAFARAQQAMGQAAARREADEVYALVGANSGAGQTMQDGKALFHSDHGNLAAAATAFDVAALSSARTLLRKQTALGGGLLNLQPRFLLVPAELESEAEMLLAASTRHLQQSGAVEANTPTWISSLQLVVEPRLADDAVFVMAAPPQVDTFELAFLERDGGPVVFEEPLTGSDDLQYRIRHVFGGRFLDWRGVVKIPISGD</sequence>
<evidence type="ECO:0000313" key="7">
    <source>
        <dbReference type="EMBL" id="SDE12523.1"/>
    </source>
</evidence>
<dbReference type="PANTHER" id="PTHR10381">
    <property type="entry name" value="ATP-DEPENDENT CLP PROTEASE PROTEOLYTIC SUBUNIT"/>
    <property type="match status" value="1"/>
</dbReference>
<accession>A0A1G7ACV1</accession>
<evidence type="ECO:0000256" key="4">
    <source>
        <dbReference type="ARBA" id="ARBA00022801"/>
    </source>
</evidence>
<organism evidence="7 8">
    <name type="scientific">Aquimonas voraii</name>
    <dbReference type="NCBI Taxonomy" id="265719"/>
    <lineage>
        <taxon>Bacteria</taxon>
        <taxon>Pseudomonadati</taxon>
        <taxon>Pseudomonadota</taxon>
        <taxon>Gammaproteobacteria</taxon>
        <taxon>Lysobacterales</taxon>
        <taxon>Lysobacteraceae</taxon>
        <taxon>Aquimonas</taxon>
    </lineage>
</organism>
<dbReference type="InterPro" id="IPR001907">
    <property type="entry name" value="ClpP"/>
</dbReference>
<dbReference type="GO" id="GO:0004176">
    <property type="term" value="F:ATP-dependent peptidase activity"/>
    <property type="evidence" value="ECO:0007669"/>
    <property type="project" value="InterPro"/>
</dbReference>
<dbReference type="GO" id="GO:0004252">
    <property type="term" value="F:serine-type endopeptidase activity"/>
    <property type="evidence" value="ECO:0007669"/>
    <property type="project" value="InterPro"/>
</dbReference>
<dbReference type="SUPFAM" id="SSF52096">
    <property type="entry name" value="ClpP/crotonase"/>
    <property type="match status" value="1"/>
</dbReference>
<dbReference type="AlphaFoldDB" id="A0A1G7ACV1"/>
<evidence type="ECO:0000256" key="2">
    <source>
        <dbReference type="ARBA" id="ARBA00022490"/>
    </source>
</evidence>
<proteinExistence type="inferred from homology"/>
<dbReference type="NCBIfam" id="NF045540">
    <property type="entry name" value="scaf_prot_MCP1"/>
    <property type="match status" value="1"/>
</dbReference>
<dbReference type="GO" id="GO:0006515">
    <property type="term" value="P:protein quality control for misfolded or incompletely synthesized proteins"/>
    <property type="evidence" value="ECO:0007669"/>
    <property type="project" value="TreeGrafter"/>
</dbReference>
<evidence type="ECO:0000313" key="8">
    <source>
        <dbReference type="Proteomes" id="UP000199603"/>
    </source>
</evidence>
<reference evidence="7 8" key="1">
    <citation type="submission" date="2016-10" db="EMBL/GenBank/DDBJ databases">
        <authorList>
            <person name="de Groot N.N."/>
        </authorList>
    </citation>
    <scope>NUCLEOTIDE SEQUENCE [LARGE SCALE GENOMIC DNA]</scope>
    <source>
        <strain evidence="7 8">DSM 16957</strain>
    </source>
</reference>
<keyword evidence="2" id="KW-0963">Cytoplasm</keyword>
<evidence type="ECO:0000256" key="3">
    <source>
        <dbReference type="ARBA" id="ARBA00022670"/>
    </source>
</evidence>
<dbReference type="GO" id="GO:0051117">
    <property type="term" value="F:ATPase binding"/>
    <property type="evidence" value="ECO:0007669"/>
    <property type="project" value="TreeGrafter"/>
</dbReference>
<dbReference type="RefSeq" id="WP_091246053.1">
    <property type="nucleotide sequence ID" value="NZ_FNAG01000023.1"/>
</dbReference>